<organism evidence="1 2">
    <name type="scientific">Bacteroides fragilis str. S36L11</name>
    <dbReference type="NCBI Taxonomy" id="1339327"/>
    <lineage>
        <taxon>Bacteria</taxon>
        <taxon>Pseudomonadati</taxon>
        <taxon>Bacteroidota</taxon>
        <taxon>Bacteroidia</taxon>
        <taxon>Bacteroidales</taxon>
        <taxon>Bacteroidaceae</taxon>
        <taxon>Bacteroides</taxon>
    </lineage>
</organism>
<evidence type="ECO:0000313" key="1">
    <source>
        <dbReference type="EMBL" id="EXZ31060.1"/>
    </source>
</evidence>
<dbReference type="Proteomes" id="UP000022082">
    <property type="component" value="Unassembled WGS sequence"/>
</dbReference>
<accession>A0A015XAD0</accession>
<comment type="caution">
    <text evidence="1">The sequence shown here is derived from an EMBL/GenBank/DDBJ whole genome shotgun (WGS) entry which is preliminary data.</text>
</comment>
<reference evidence="1 2" key="1">
    <citation type="submission" date="2014-02" db="EMBL/GenBank/DDBJ databases">
        <authorList>
            <person name="Sears C."/>
            <person name="Carroll K."/>
            <person name="Sack B.R."/>
            <person name="Qadri F."/>
            <person name="Myers L.L."/>
            <person name="Chung G.-T."/>
            <person name="Escheverria P."/>
            <person name="Fraser C.M."/>
            <person name="Sadzewicz L."/>
            <person name="Shefchek K.A."/>
            <person name="Tallon L."/>
            <person name="Das S.P."/>
            <person name="Daugherty S."/>
            <person name="Mongodin E.F."/>
        </authorList>
    </citation>
    <scope>NUCLEOTIDE SEQUENCE [LARGE SCALE GENOMIC DNA]</scope>
    <source>
        <strain evidence="1 2">S36L11</strain>
    </source>
</reference>
<gene>
    <name evidence="1" type="ORF">M136_5182</name>
</gene>
<proteinExistence type="predicted"/>
<sequence>MGSWLPEQEQKKLKRRKTFIFKLTKYIWDRSKNNPLFKRIRLYLKNKNII</sequence>
<name>A0A015XAD0_BACFG</name>
<dbReference type="AlphaFoldDB" id="A0A015XAD0"/>
<dbReference type="EMBL" id="JGDJ01000088">
    <property type="protein sequence ID" value="EXZ31060.1"/>
    <property type="molecule type" value="Genomic_DNA"/>
</dbReference>
<evidence type="ECO:0000313" key="2">
    <source>
        <dbReference type="Proteomes" id="UP000022082"/>
    </source>
</evidence>
<protein>
    <submittedName>
        <fullName evidence="1">Uncharacterized protein</fullName>
    </submittedName>
</protein>